<dbReference type="Gene3D" id="1.25.40.10">
    <property type="entry name" value="Tetratricopeptide repeat domain"/>
    <property type="match status" value="1"/>
</dbReference>
<dbReference type="EMBL" id="LPZR01000025">
    <property type="protein sequence ID" value="KYO57377.1"/>
    <property type="molecule type" value="Genomic_DNA"/>
</dbReference>
<dbReference type="AlphaFoldDB" id="A0A161PZD9"/>
<dbReference type="PROSITE" id="PS50005">
    <property type="entry name" value="TPR"/>
    <property type="match status" value="2"/>
</dbReference>
<dbReference type="RefSeq" id="WP_062761598.1">
    <property type="nucleotide sequence ID" value="NZ_CP121045.1"/>
</dbReference>
<dbReference type="PANTHER" id="PTHR44858:SF1">
    <property type="entry name" value="UDP-N-ACETYLGLUCOSAMINE--PEPTIDE N-ACETYLGLUCOSAMINYLTRANSFERASE SPINDLY-RELATED"/>
    <property type="match status" value="1"/>
</dbReference>
<keyword evidence="2 3" id="KW-0802">TPR repeat</keyword>
<evidence type="ECO:0000256" key="2">
    <source>
        <dbReference type="ARBA" id="ARBA00022803"/>
    </source>
</evidence>
<dbReference type="InterPro" id="IPR011990">
    <property type="entry name" value="TPR-like_helical_dom_sf"/>
</dbReference>
<reference evidence="4 5" key="1">
    <citation type="submission" date="2015-12" db="EMBL/GenBank/DDBJ databases">
        <title>Genome sequence of Tistrella mobilis MCCC 1A02139.</title>
        <authorList>
            <person name="Lu L."/>
            <person name="Lai Q."/>
            <person name="Shao Z."/>
            <person name="Qian P."/>
        </authorList>
    </citation>
    <scope>NUCLEOTIDE SEQUENCE [LARGE SCALE GENOMIC DNA]</scope>
    <source>
        <strain evidence="4 5">MCCC 1A02139</strain>
    </source>
</reference>
<feature type="repeat" description="TPR" evidence="3">
    <location>
        <begin position="128"/>
        <end position="161"/>
    </location>
</feature>
<dbReference type="GeneID" id="97240266"/>
<protein>
    <submittedName>
        <fullName evidence="4">Uncharacterized protein</fullName>
    </submittedName>
</protein>
<evidence type="ECO:0000313" key="4">
    <source>
        <dbReference type="EMBL" id="KYO57377.1"/>
    </source>
</evidence>
<gene>
    <name evidence="4" type="ORF">AUP44_20500</name>
</gene>
<dbReference type="OrthoDB" id="9815010at2"/>
<evidence type="ECO:0000256" key="3">
    <source>
        <dbReference type="PROSITE-ProRule" id="PRU00339"/>
    </source>
</evidence>
<name>A0A161PZD9_9PROT</name>
<proteinExistence type="predicted"/>
<dbReference type="SUPFAM" id="SSF48452">
    <property type="entry name" value="TPR-like"/>
    <property type="match status" value="1"/>
</dbReference>
<dbReference type="SMART" id="SM00028">
    <property type="entry name" value="TPR"/>
    <property type="match status" value="2"/>
</dbReference>
<evidence type="ECO:0000256" key="1">
    <source>
        <dbReference type="ARBA" id="ARBA00022737"/>
    </source>
</evidence>
<dbReference type="PANTHER" id="PTHR44858">
    <property type="entry name" value="TETRATRICOPEPTIDE REPEAT PROTEIN 6"/>
    <property type="match status" value="1"/>
</dbReference>
<dbReference type="InterPro" id="IPR050498">
    <property type="entry name" value="Ycf3"/>
</dbReference>
<dbReference type="Pfam" id="PF13181">
    <property type="entry name" value="TPR_8"/>
    <property type="match status" value="1"/>
</dbReference>
<comment type="caution">
    <text evidence="4">The sequence shown here is derived from an EMBL/GenBank/DDBJ whole genome shotgun (WGS) entry which is preliminary data.</text>
</comment>
<organism evidence="4 5">
    <name type="scientific">Tistrella mobilis</name>
    <dbReference type="NCBI Taxonomy" id="171437"/>
    <lineage>
        <taxon>Bacteria</taxon>
        <taxon>Pseudomonadati</taxon>
        <taxon>Pseudomonadota</taxon>
        <taxon>Alphaproteobacteria</taxon>
        <taxon>Geminicoccales</taxon>
        <taxon>Geminicoccaceae</taxon>
        <taxon>Tistrella</taxon>
    </lineage>
</organism>
<sequence length="180" mass="20536">MVNDVLKLVLSGAERRPSPVMSRRLDALFRALQMPTDDRDPEDIQAMIWALWCEHHDPDATRALSRAIDAMVAGRLVVAEGVLDRTVLRWPDFAEAWNRRATLYYMQERDQESLEDIRTALELEPRHFGAICGFGQICMRRGDRTAALAAFETALRLNPYLANVRQMVEALAEDLPRTVN</sequence>
<dbReference type="InterPro" id="IPR013105">
    <property type="entry name" value="TPR_2"/>
</dbReference>
<dbReference type="Pfam" id="PF07719">
    <property type="entry name" value="TPR_2"/>
    <property type="match status" value="1"/>
</dbReference>
<dbReference type="InterPro" id="IPR019734">
    <property type="entry name" value="TPR_rpt"/>
</dbReference>
<evidence type="ECO:0000313" key="5">
    <source>
        <dbReference type="Proteomes" id="UP000075787"/>
    </source>
</evidence>
<feature type="repeat" description="TPR" evidence="3">
    <location>
        <begin position="94"/>
        <end position="127"/>
    </location>
</feature>
<accession>A0A161PZD9</accession>
<keyword evidence="1" id="KW-0677">Repeat</keyword>
<dbReference type="Proteomes" id="UP000075787">
    <property type="component" value="Unassembled WGS sequence"/>
</dbReference>